<dbReference type="OrthoDB" id="9806835at2"/>
<keyword evidence="3" id="KW-0233">DNA recombination</keyword>
<dbReference type="InterPro" id="IPR002104">
    <property type="entry name" value="Integrase_catalytic"/>
</dbReference>
<keyword evidence="2" id="KW-0238">DNA-binding</keyword>
<dbReference type="EMBL" id="WKMO01000012">
    <property type="protein sequence ID" value="MSB74351.1"/>
    <property type="molecule type" value="Genomic_DNA"/>
</dbReference>
<evidence type="ECO:0000259" key="4">
    <source>
        <dbReference type="PROSITE" id="PS51898"/>
    </source>
</evidence>
<evidence type="ECO:0000256" key="2">
    <source>
        <dbReference type="ARBA" id="ARBA00023125"/>
    </source>
</evidence>
<dbReference type="GO" id="GO:0006310">
    <property type="term" value="P:DNA recombination"/>
    <property type="evidence" value="ECO:0007669"/>
    <property type="project" value="UniProtKB-KW"/>
</dbReference>
<comment type="similarity">
    <text evidence="1">Belongs to the 'phage' integrase family.</text>
</comment>
<dbReference type="AlphaFoldDB" id="A0A9Q4QWE1"/>
<dbReference type="InterPro" id="IPR035386">
    <property type="entry name" value="Arm-DNA-bind_5"/>
</dbReference>
<dbReference type="Pfam" id="PF00589">
    <property type="entry name" value="Phage_integrase"/>
    <property type="match status" value="1"/>
</dbReference>
<accession>A0A9Q4QWE1</accession>
<dbReference type="PROSITE" id="PS51898">
    <property type="entry name" value="TYR_RECOMBINASE"/>
    <property type="match status" value="1"/>
</dbReference>
<evidence type="ECO:0000256" key="3">
    <source>
        <dbReference type="ARBA" id="ARBA00023172"/>
    </source>
</evidence>
<proteinExistence type="inferred from homology"/>
<reference evidence="5 6" key="1">
    <citation type="journal article" date="2019" name="Nat. Med.">
        <title>A library of human gut bacterial isolates paired with longitudinal multiomics data enables mechanistic microbiome research.</title>
        <authorList>
            <person name="Poyet M."/>
            <person name="Groussin M."/>
            <person name="Gibbons S.M."/>
            <person name="Avila-Pacheco J."/>
            <person name="Jiang X."/>
            <person name="Kearney S.M."/>
            <person name="Perrotta A.R."/>
            <person name="Berdy B."/>
            <person name="Zhao S."/>
            <person name="Lieberman T.D."/>
            <person name="Swanson P.K."/>
            <person name="Smith M."/>
            <person name="Roesemann S."/>
            <person name="Alexander J.E."/>
            <person name="Rich S.A."/>
            <person name="Livny J."/>
            <person name="Vlamakis H."/>
            <person name="Clish C."/>
            <person name="Bullock K."/>
            <person name="Deik A."/>
            <person name="Scott J."/>
            <person name="Pierce K.A."/>
            <person name="Xavier R.J."/>
            <person name="Alm E.J."/>
        </authorList>
    </citation>
    <scope>NUCLEOTIDE SEQUENCE [LARGE SCALE GENOMIC DNA]</scope>
    <source>
        <strain evidence="5 6">BIOML-A20</strain>
    </source>
</reference>
<comment type="caution">
    <text evidence="5">The sequence shown here is derived from an EMBL/GenBank/DDBJ whole genome shotgun (WGS) entry which is preliminary data.</text>
</comment>
<dbReference type="PANTHER" id="PTHR30349">
    <property type="entry name" value="PHAGE INTEGRASE-RELATED"/>
    <property type="match status" value="1"/>
</dbReference>
<evidence type="ECO:0000313" key="5">
    <source>
        <dbReference type="EMBL" id="MSB74351.1"/>
    </source>
</evidence>
<dbReference type="Gene3D" id="1.10.150.130">
    <property type="match status" value="1"/>
</dbReference>
<organism evidence="5 6">
    <name type="scientific">Parabacteroides distasonis</name>
    <dbReference type="NCBI Taxonomy" id="823"/>
    <lineage>
        <taxon>Bacteria</taxon>
        <taxon>Pseudomonadati</taxon>
        <taxon>Bacteroidota</taxon>
        <taxon>Bacteroidia</taxon>
        <taxon>Bacteroidales</taxon>
        <taxon>Tannerellaceae</taxon>
        <taxon>Parabacteroides</taxon>
    </lineage>
</organism>
<gene>
    <name evidence="5" type="ORF">GKD70_13845</name>
</gene>
<dbReference type="Pfam" id="PF17293">
    <property type="entry name" value="Arm-DNA-bind_5"/>
    <property type="match status" value="1"/>
</dbReference>
<dbReference type="RefSeq" id="WP_005859432.1">
    <property type="nucleotide sequence ID" value="NZ_BQOC01000007.1"/>
</dbReference>
<protein>
    <submittedName>
        <fullName evidence="5">Tyrosine-type recombinase/integrase</fullName>
    </submittedName>
</protein>
<sequence>MARKKNEMKAKEPVKLRFKKLSNANLSIYLDIYYKGKRYYEFLKLYLTPERFPEDRDKNRITLRLANSIKAQRIIDLQNEIYGVRMINGLGKKTLLEFLSELSTDKSAHGDKAYSLRLRSLANHLRDYMPQCLLKDIDTGFVKGFIAHLRKQPYLKSDFTIHGYYRLLNVTLNKAVKKGLILSNPCSLLDTDEKPHKPTSLRTYLTLEELKRLIRTDCVCPEVKKAFLFCCFCGLRISDLTALRWEDMQKEGNDKFRLQIIQRKTKEAIYLPLSEEAIKYLPARENENDNDRLGLIFHLPSLTIICQVLKGWTLAAGIKNKKVTFHVRKHNAFAI</sequence>
<dbReference type="InterPro" id="IPR010998">
    <property type="entry name" value="Integrase_recombinase_N"/>
</dbReference>
<dbReference type="GO" id="GO:0003677">
    <property type="term" value="F:DNA binding"/>
    <property type="evidence" value="ECO:0007669"/>
    <property type="project" value="UniProtKB-KW"/>
</dbReference>
<dbReference type="InterPro" id="IPR050090">
    <property type="entry name" value="Tyrosine_recombinase_XerCD"/>
</dbReference>
<dbReference type="InterPro" id="IPR011010">
    <property type="entry name" value="DNA_brk_join_enz"/>
</dbReference>
<dbReference type="GO" id="GO:0015074">
    <property type="term" value="P:DNA integration"/>
    <property type="evidence" value="ECO:0007669"/>
    <property type="project" value="InterPro"/>
</dbReference>
<dbReference type="InterPro" id="IPR013762">
    <property type="entry name" value="Integrase-like_cat_sf"/>
</dbReference>
<dbReference type="Gene3D" id="1.10.443.10">
    <property type="entry name" value="Intergrase catalytic core"/>
    <property type="match status" value="1"/>
</dbReference>
<dbReference type="Pfam" id="PF13102">
    <property type="entry name" value="Phage_int_SAM_5"/>
    <property type="match status" value="1"/>
</dbReference>
<evidence type="ECO:0000256" key="1">
    <source>
        <dbReference type="ARBA" id="ARBA00008857"/>
    </source>
</evidence>
<dbReference type="PANTHER" id="PTHR30349:SF64">
    <property type="entry name" value="PROPHAGE INTEGRASE INTD-RELATED"/>
    <property type="match status" value="1"/>
</dbReference>
<dbReference type="Proteomes" id="UP000441609">
    <property type="component" value="Unassembled WGS sequence"/>
</dbReference>
<evidence type="ECO:0000313" key="6">
    <source>
        <dbReference type="Proteomes" id="UP000441609"/>
    </source>
</evidence>
<dbReference type="InterPro" id="IPR025269">
    <property type="entry name" value="SAM-like_dom"/>
</dbReference>
<feature type="domain" description="Tyr recombinase" evidence="4">
    <location>
        <begin position="200"/>
        <end position="335"/>
    </location>
</feature>
<name>A0A9Q4QWE1_PARDI</name>
<dbReference type="SUPFAM" id="SSF56349">
    <property type="entry name" value="DNA breaking-rejoining enzymes"/>
    <property type="match status" value="1"/>
</dbReference>